<dbReference type="InterPro" id="IPR000835">
    <property type="entry name" value="HTH_MarR-typ"/>
</dbReference>
<dbReference type="AlphaFoldDB" id="D5RJR0"/>
<dbReference type="PANTHER" id="PTHR13947">
    <property type="entry name" value="GNAT FAMILY N-ACETYLTRANSFERASE"/>
    <property type="match status" value="1"/>
</dbReference>
<dbReference type="Pfam" id="PF12802">
    <property type="entry name" value="MarR_2"/>
    <property type="match status" value="1"/>
</dbReference>
<dbReference type="InterPro" id="IPR050769">
    <property type="entry name" value="NAT_camello-type"/>
</dbReference>
<feature type="domain" description="HTH marR-type" evidence="2">
    <location>
        <begin position="1"/>
        <end position="148"/>
    </location>
</feature>
<sequence length="319" mass="34429">MIQLYGALSMPLPPSPLVEPIRTASRELVRALGFTGTNFAGTALPPSAVHALIEIEAGGVTARALGERLRLEKSSVSRMLRKLVASRLVQEGRDGEDGRIKRLSLTPEGQERVAQIHAFAQAQVSGALARLHPDQAGTVLDGLRLYTAALGQAEAPQWAEIVQGYQPGLIAAVTRMHALYYARVAGFGQRFESVVAAGLAEFCNRLDRPCNGLWTAVRQEKILGSVAIDGEDLGGGVAHLRWFIVEDGLRGGGVGRRLLQAALGFVDAQGFAETQLWTFGGLAAARHLYEGFGFALVEERPGAQWGSEVLEQRFTRRRP</sequence>
<dbReference type="InterPro" id="IPR036390">
    <property type="entry name" value="WH_DNA-bd_sf"/>
</dbReference>
<protein>
    <submittedName>
        <fullName evidence="4">Acetyltransferase, GNAT family</fullName>
    </submittedName>
</protein>
<dbReference type="InterPro" id="IPR000182">
    <property type="entry name" value="GNAT_dom"/>
</dbReference>
<dbReference type="PROSITE" id="PS51186">
    <property type="entry name" value="GNAT"/>
    <property type="match status" value="1"/>
</dbReference>
<dbReference type="InterPro" id="IPR016181">
    <property type="entry name" value="Acyl_CoA_acyltransferase"/>
</dbReference>
<reference evidence="4 5" key="1">
    <citation type="submission" date="2010-04" db="EMBL/GenBank/DDBJ databases">
        <authorList>
            <person name="Qin X."/>
            <person name="Bachman B."/>
            <person name="Battles P."/>
            <person name="Bell A."/>
            <person name="Bess C."/>
            <person name="Bickham C."/>
            <person name="Chaboub L."/>
            <person name="Chen D."/>
            <person name="Coyle M."/>
            <person name="Deiros D.R."/>
            <person name="Dinh H."/>
            <person name="Forbes L."/>
            <person name="Fowler G."/>
            <person name="Francisco L."/>
            <person name="Fu Q."/>
            <person name="Gubbala S."/>
            <person name="Hale W."/>
            <person name="Han Y."/>
            <person name="Hemphill L."/>
            <person name="Highlander S.K."/>
            <person name="Hirani K."/>
            <person name="Hogues M."/>
            <person name="Jackson L."/>
            <person name="Jakkamsetti A."/>
            <person name="Javaid M."/>
            <person name="Jiang H."/>
            <person name="Korchina V."/>
            <person name="Kovar C."/>
            <person name="Lara F."/>
            <person name="Lee S."/>
            <person name="Mata R."/>
            <person name="Mathew T."/>
            <person name="Moen C."/>
            <person name="Morales K."/>
            <person name="Munidasa M."/>
            <person name="Nazareth L."/>
            <person name="Ngo R."/>
            <person name="Nguyen L."/>
            <person name="Okwuonu G."/>
            <person name="Ongeri F."/>
            <person name="Patil S."/>
            <person name="Petrosino J."/>
            <person name="Pham C."/>
            <person name="Pham P."/>
            <person name="Pu L.-L."/>
            <person name="Puazo M."/>
            <person name="Raj R."/>
            <person name="Reid J."/>
            <person name="Rouhana J."/>
            <person name="Saada N."/>
            <person name="Shang Y."/>
            <person name="Simmons D."/>
            <person name="Thornton R."/>
            <person name="Warren J."/>
            <person name="Weissenberger G."/>
            <person name="Zhang J."/>
            <person name="Zhang L."/>
            <person name="Zhou C."/>
            <person name="Zhu D."/>
            <person name="Muzny D."/>
            <person name="Worley K."/>
            <person name="Gibbs R."/>
        </authorList>
    </citation>
    <scope>NUCLEOTIDE SEQUENCE [LARGE SCALE GENOMIC DNA]</scope>
    <source>
        <strain evidence="4 5">ATCC 49957</strain>
    </source>
</reference>
<dbReference type="HOGENOM" id="CLU_065219_0_1_5"/>
<gene>
    <name evidence="4" type="ORF">HMPREF0731_1320</name>
</gene>
<accession>D5RJR0</accession>
<evidence type="ECO:0000259" key="2">
    <source>
        <dbReference type="PROSITE" id="PS50995"/>
    </source>
</evidence>
<dbReference type="GO" id="GO:0008080">
    <property type="term" value="F:N-acetyltransferase activity"/>
    <property type="evidence" value="ECO:0007669"/>
    <property type="project" value="InterPro"/>
</dbReference>
<dbReference type="Proteomes" id="UP000005324">
    <property type="component" value="Unassembled WGS sequence"/>
</dbReference>
<organism evidence="4 5">
    <name type="scientific">Pseudoroseomonas cervicalis ATCC 49957</name>
    <dbReference type="NCBI Taxonomy" id="525371"/>
    <lineage>
        <taxon>Bacteria</taxon>
        <taxon>Pseudomonadati</taxon>
        <taxon>Pseudomonadota</taxon>
        <taxon>Alphaproteobacteria</taxon>
        <taxon>Acetobacterales</taxon>
        <taxon>Roseomonadaceae</taxon>
        <taxon>Roseomonas</taxon>
    </lineage>
</organism>
<dbReference type="Gene3D" id="3.40.630.30">
    <property type="match status" value="1"/>
</dbReference>
<evidence type="ECO:0000259" key="3">
    <source>
        <dbReference type="PROSITE" id="PS51186"/>
    </source>
</evidence>
<dbReference type="PROSITE" id="PS50995">
    <property type="entry name" value="HTH_MARR_2"/>
    <property type="match status" value="1"/>
</dbReference>
<dbReference type="RefSeq" id="WP_007005169.1">
    <property type="nucleotide sequence ID" value="NZ_GG770781.1"/>
</dbReference>
<comment type="caution">
    <text evidence="4">The sequence shown here is derived from an EMBL/GenBank/DDBJ whole genome shotgun (WGS) entry which is preliminary data.</text>
</comment>
<dbReference type="InterPro" id="IPR036388">
    <property type="entry name" value="WH-like_DNA-bd_sf"/>
</dbReference>
<dbReference type="EMBL" id="ADVL01000217">
    <property type="protein sequence ID" value="EFH12463.1"/>
    <property type="molecule type" value="Genomic_DNA"/>
</dbReference>
<name>D5RJR0_9PROT</name>
<evidence type="ECO:0000313" key="5">
    <source>
        <dbReference type="Proteomes" id="UP000005324"/>
    </source>
</evidence>
<dbReference type="SMART" id="SM00347">
    <property type="entry name" value="HTH_MARR"/>
    <property type="match status" value="1"/>
</dbReference>
<dbReference type="SUPFAM" id="SSF55729">
    <property type="entry name" value="Acyl-CoA N-acyltransferases (Nat)"/>
    <property type="match status" value="1"/>
</dbReference>
<keyword evidence="1 4" id="KW-0808">Transferase</keyword>
<proteinExistence type="predicted"/>
<evidence type="ECO:0000313" key="4">
    <source>
        <dbReference type="EMBL" id="EFH12463.1"/>
    </source>
</evidence>
<dbReference type="Pfam" id="PF00583">
    <property type="entry name" value="Acetyltransf_1"/>
    <property type="match status" value="1"/>
</dbReference>
<dbReference type="GO" id="GO:0003700">
    <property type="term" value="F:DNA-binding transcription factor activity"/>
    <property type="evidence" value="ECO:0007669"/>
    <property type="project" value="InterPro"/>
</dbReference>
<keyword evidence="5" id="KW-1185">Reference proteome</keyword>
<dbReference type="SUPFAM" id="SSF46785">
    <property type="entry name" value="Winged helix' DNA-binding domain"/>
    <property type="match status" value="1"/>
</dbReference>
<dbReference type="PANTHER" id="PTHR13947:SF37">
    <property type="entry name" value="LD18367P"/>
    <property type="match status" value="1"/>
</dbReference>
<feature type="domain" description="N-acetyltransferase" evidence="3">
    <location>
        <begin position="160"/>
        <end position="316"/>
    </location>
</feature>
<dbReference type="Gene3D" id="1.10.10.10">
    <property type="entry name" value="Winged helix-like DNA-binding domain superfamily/Winged helix DNA-binding domain"/>
    <property type="match status" value="1"/>
</dbReference>
<evidence type="ECO:0000256" key="1">
    <source>
        <dbReference type="ARBA" id="ARBA00022679"/>
    </source>
</evidence>